<evidence type="ECO:0000256" key="3">
    <source>
        <dbReference type="ARBA" id="ARBA00022692"/>
    </source>
</evidence>
<evidence type="ECO:0000256" key="13">
    <source>
        <dbReference type="SAM" id="Phobius"/>
    </source>
</evidence>
<evidence type="ECO:0000313" key="16">
    <source>
        <dbReference type="EMBL" id="CAI9732463.1"/>
    </source>
</evidence>
<dbReference type="SMART" id="SM00112">
    <property type="entry name" value="CA"/>
    <property type="match status" value="6"/>
</dbReference>
<evidence type="ECO:0000256" key="12">
    <source>
        <dbReference type="SAM" id="MobiDB-lite"/>
    </source>
</evidence>
<evidence type="ECO:0000256" key="10">
    <source>
        <dbReference type="ARBA" id="ARBA00023180"/>
    </source>
</evidence>
<feature type="region of interest" description="Disordered" evidence="12">
    <location>
        <begin position="763"/>
        <end position="826"/>
    </location>
</feature>
<dbReference type="CDD" id="cd11304">
    <property type="entry name" value="Cadherin_repeat"/>
    <property type="match status" value="6"/>
</dbReference>
<dbReference type="Proteomes" id="UP001162480">
    <property type="component" value="Chromosome 14"/>
</dbReference>
<keyword evidence="5" id="KW-0677">Repeat</keyword>
<dbReference type="PRINTS" id="PR00205">
    <property type="entry name" value="CADHERIN"/>
</dbReference>
<dbReference type="InterPro" id="IPR050174">
    <property type="entry name" value="Protocadherin/Cadherin-CA"/>
</dbReference>
<reference evidence="16" key="1">
    <citation type="submission" date="2023-08" db="EMBL/GenBank/DDBJ databases">
        <authorList>
            <person name="Alioto T."/>
            <person name="Alioto T."/>
            <person name="Gomez Garrido J."/>
        </authorList>
    </citation>
    <scope>NUCLEOTIDE SEQUENCE</scope>
</reference>
<evidence type="ECO:0000256" key="4">
    <source>
        <dbReference type="ARBA" id="ARBA00022729"/>
    </source>
</evidence>
<dbReference type="PANTHER" id="PTHR24028:SF146">
    <property type="entry name" value="CADHERIN 96CB, ISOFORM D-RELATED"/>
    <property type="match status" value="1"/>
</dbReference>
<accession>A0AA36BE96</accession>
<sequence length="952" mass="107825">MFVKVFEFLFLLHICYGVDFIYYVKENKTPNTYLGNIGVDTHMIDSVPSSEQYLVRYSQLQQETNNNSQLFNVTSDGKLYTAKTLDAESLCKYNTECFETVDIAVRKGKSFVRILEIKVVIEDINDNQPEFEDKEISLQFYETDGKGTTRSIPNAIDKDVSVKNSQIIYELIKNMDDPFSLVVSKRVDGSSNLMITLENKLDREVKDKYLLQVIAKNGGSRGRNGNLSVQIFVTDVNDNRPVFSQKVYNITINNGHRKNVLVLTLSAKDFDSGRNGKITYHFSSKTSNIAKSYFQLNQLTGEIFLNEKFKPEEKKTYKLFIEARDGGSPPMSSITTVFVNVINQENNPPKVDVKFSESTGKTASISEGMEVGSFIAYVKVVDNDIGLNGQVTCDLRHDKLQLQSLSKKKYKVIVKNPVDRETQNHMDFIISCEDKGTPRLRTQKRFTIKVMDVNDVRPQFTKDTFKFLTYENEKPNFPIGLINVTDSDLGPGGQLTYILLNDSKYNLPFKISDFGFITTTQSLDHEQQSLYSFHVLVKDNGVPSLSNTAKINVEVMDENDNAPYFTFPNVNPFSLDVHYHPQSENDITVLRASDRDSRQNAFLKYEIHQGNNRQLFMINSYTGVLSFSRPVYQNDAGTYNLKFIVKDSGTPVLSATTTLSLTLTVSNKTSTMYTAVNVKSDDKIHINLFIIIIVAAVTVSVVLVVSITICIIRRNNQRNSTYTDAVDFNMKISGKNEDSEFLSEQLSSQYDVPVTKTQTCKSTNSLSLIPTGGPHYRYESNRERKSSTARIPQQATTEATHQTSPQQATRKSLGRNDKETSVNPPYRYSEMTSISYTESGTGWNKADEGHCKLLPGHTYCQPEKFKNTELTTPKFVAYIFPVSLSNKATYYNVHYFFHILGTFFISGYGCFLMHNSLKLPYIVLLGGYTHFSSKRHNITREDLLTHNLSAVV</sequence>
<evidence type="ECO:0000256" key="1">
    <source>
        <dbReference type="ARBA" id="ARBA00004251"/>
    </source>
</evidence>
<evidence type="ECO:0000256" key="14">
    <source>
        <dbReference type="SAM" id="SignalP"/>
    </source>
</evidence>
<feature type="compositionally biased region" description="Basic and acidic residues" evidence="12">
    <location>
        <begin position="776"/>
        <end position="786"/>
    </location>
</feature>
<feature type="chain" id="PRO_5041319855" evidence="14">
    <location>
        <begin position="18"/>
        <end position="952"/>
    </location>
</feature>
<dbReference type="FunFam" id="2.60.40.60:FF:000004">
    <property type="entry name" value="Protocadherin 1 gamma 2"/>
    <property type="match status" value="1"/>
</dbReference>
<proteinExistence type="predicted"/>
<dbReference type="AlphaFoldDB" id="A0AA36BE96"/>
<feature type="domain" description="Cadherin" evidence="15">
    <location>
        <begin position="244"/>
        <end position="351"/>
    </location>
</feature>
<protein>
    <submittedName>
        <fullName evidence="16">Protocadherin beta-15-like isoform X4</fullName>
    </submittedName>
</protein>
<evidence type="ECO:0000256" key="8">
    <source>
        <dbReference type="ARBA" id="ARBA00022989"/>
    </source>
</evidence>
<evidence type="ECO:0000256" key="6">
    <source>
        <dbReference type="ARBA" id="ARBA00022837"/>
    </source>
</evidence>
<keyword evidence="9 13" id="KW-0472">Membrane</keyword>
<feature type="domain" description="Cadherin" evidence="15">
    <location>
        <begin position="132"/>
        <end position="243"/>
    </location>
</feature>
<gene>
    <name evidence="16" type="ORF">OCTVUL_1B002418</name>
</gene>
<keyword evidence="10" id="KW-0325">Glycoprotein</keyword>
<evidence type="ECO:0000256" key="7">
    <source>
        <dbReference type="ARBA" id="ARBA00022889"/>
    </source>
</evidence>
<evidence type="ECO:0000256" key="5">
    <source>
        <dbReference type="ARBA" id="ARBA00022737"/>
    </source>
</evidence>
<evidence type="ECO:0000256" key="11">
    <source>
        <dbReference type="PROSITE-ProRule" id="PRU00043"/>
    </source>
</evidence>
<feature type="transmembrane region" description="Helical" evidence="13">
    <location>
        <begin position="895"/>
        <end position="914"/>
    </location>
</feature>
<feature type="domain" description="Cadherin" evidence="15">
    <location>
        <begin position="357"/>
        <end position="460"/>
    </location>
</feature>
<keyword evidence="7" id="KW-0130">Cell adhesion</keyword>
<dbReference type="InterPro" id="IPR020894">
    <property type="entry name" value="Cadherin_CS"/>
</dbReference>
<feature type="domain" description="Cadherin" evidence="15">
    <location>
        <begin position="587"/>
        <end position="673"/>
    </location>
</feature>
<dbReference type="GO" id="GO:0005886">
    <property type="term" value="C:plasma membrane"/>
    <property type="evidence" value="ECO:0007669"/>
    <property type="project" value="UniProtKB-SubCell"/>
</dbReference>
<evidence type="ECO:0000313" key="17">
    <source>
        <dbReference type="Proteomes" id="UP001162480"/>
    </source>
</evidence>
<name>A0AA36BE96_OCTVU</name>
<keyword evidence="17" id="KW-1185">Reference proteome</keyword>
<feature type="compositionally biased region" description="Polar residues" evidence="12">
    <location>
        <begin position="788"/>
        <end position="810"/>
    </location>
</feature>
<dbReference type="PROSITE" id="PS00232">
    <property type="entry name" value="CADHERIN_1"/>
    <property type="match status" value="2"/>
</dbReference>
<feature type="transmembrane region" description="Helical" evidence="13">
    <location>
        <begin position="688"/>
        <end position="712"/>
    </location>
</feature>
<dbReference type="EMBL" id="OX597827">
    <property type="protein sequence ID" value="CAI9732463.1"/>
    <property type="molecule type" value="Genomic_DNA"/>
</dbReference>
<dbReference type="PANTHER" id="PTHR24028">
    <property type="entry name" value="CADHERIN-87A"/>
    <property type="match status" value="1"/>
</dbReference>
<keyword evidence="6 11" id="KW-0106">Calcium</keyword>
<feature type="signal peptide" evidence="14">
    <location>
        <begin position="1"/>
        <end position="17"/>
    </location>
</feature>
<evidence type="ECO:0000256" key="2">
    <source>
        <dbReference type="ARBA" id="ARBA00022475"/>
    </source>
</evidence>
<keyword evidence="2" id="KW-1003">Cell membrane</keyword>
<keyword evidence="8 13" id="KW-1133">Transmembrane helix</keyword>
<evidence type="ECO:0000256" key="9">
    <source>
        <dbReference type="ARBA" id="ARBA00023136"/>
    </source>
</evidence>
<dbReference type="PROSITE" id="PS50268">
    <property type="entry name" value="CADHERIN_2"/>
    <property type="match status" value="6"/>
</dbReference>
<dbReference type="GO" id="GO:0005509">
    <property type="term" value="F:calcium ion binding"/>
    <property type="evidence" value="ECO:0007669"/>
    <property type="project" value="UniProtKB-UniRule"/>
</dbReference>
<dbReference type="Gene3D" id="2.60.40.60">
    <property type="entry name" value="Cadherins"/>
    <property type="match status" value="6"/>
</dbReference>
<keyword evidence="3 13" id="KW-0812">Transmembrane</keyword>
<dbReference type="GO" id="GO:0007156">
    <property type="term" value="P:homophilic cell adhesion via plasma membrane adhesion molecules"/>
    <property type="evidence" value="ECO:0007669"/>
    <property type="project" value="InterPro"/>
</dbReference>
<keyword evidence="4 14" id="KW-0732">Signal</keyword>
<dbReference type="Pfam" id="PF00028">
    <property type="entry name" value="Cadherin"/>
    <property type="match status" value="5"/>
</dbReference>
<dbReference type="InterPro" id="IPR015919">
    <property type="entry name" value="Cadherin-like_sf"/>
</dbReference>
<comment type="subcellular location">
    <subcellularLocation>
        <location evidence="1">Cell membrane</location>
        <topology evidence="1">Single-pass type I membrane protein</topology>
    </subcellularLocation>
</comment>
<evidence type="ECO:0000259" key="15">
    <source>
        <dbReference type="PROSITE" id="PS50268"/>
    </source>
</evidence>
<feature type="domain" description="Cadherin" evidence="15">
    <location>
        <begin position="24"/>
        <end position="131"/>
    </location>
</feature>
<dbReference type="FunFam" id="2.60.40.60:FF:000002">
    <property type="entry name" value="Protocadherin alpha 2"/>
    <property type="match status" value="1"/>
</dbReference>
<dbReference type="SUPFAM" id="SSF49313">
    <property type="entry name" value="Cadherin-like"/>
    <property type="match status" value="5"/>
</dbReference>
<dbReference type="FunFam" id="2.60.40.60:FF:000092">
    <property type="entry name" value="Protocadherin 8"/>
    <property type="match status" value="2"/>
</dbReference>
<feature type="domain" description="Cadherin" evidence="15">
    <location>
        <begin position="461"/>
        <end position="565"/>
    </location>
</feature>
<organism evidence="16 17">
    <name type="scientific">Octopus vulgaris</name>
    <name type="common">Common octopus</name>
    <dbReference type="NCBI Taxonomy" id="6645"/>
    <lineage>
        <taxon>Eukaryota</taxon>
        <taxon>Metazoa</taxon>
        <taxon>Spiralia</taxon>
        <taxon>Lophotrochozoa</taxon>
        <taxon>Mollusca</taxon>
        <taxon>Cephalopoda</taxon>
        <taxon>Coleoidea</taxon>
        <taxon>Octopodiformes</taxon>
        <taxon>Octopoda</taxon>
        <taxon>Incirrata</taxon>
        <taxon>Octopodidae</taxon>
        <taxon>Octopus</taxon>
    </lineage>
</organism>
<dbReference type="InterPro" id="IPR002126">
    <property type="entry name" value="Cadherin-like_dom"/>
</dbReference>